<organism evidence="4 5">
    <name type="scientific">Volvox reticuliferus</name>
    <dbReference type="NCBI Taxonomy" id="1737510"/>
    <lineage>
        <taxon>Eukaryota</taxon>
        <taxon>Viridiplantae</taxon>
        <taxon>Chlorophyta</taxon>
        <taxon>core chlorophytes</taxon>
        <taxon>Chlorophyceae</taxon>
        <taxon>CS clade</taxon>
        <taxon>Chlamydomonadales</taxon>
        <taxon>Volvocaceae</taxon>
        <taxon>Volvox</taxon>
    </lineage>
</organism>
<dbReference type="SUPFAM" id="SSF56349">
    <property type="entry name" value="DNA breaking-rejoining enzymes"/>
    <property type="match status" value="1"/>
</dbReference>
<gene>
    <name evidence="4" type="ORF">Vretimale_324</name>
</gene>
<dbReference type="PROSITE" id="PS50118">
    <property type="entry name" value="HMG_BOX_2"/>
    <property type="match status" value="1"/>
</dbReference>
<protein>
    <recommendedName>
        <fullName evidence="3">HMG box domain-containing protein</fullName>
    </recommendedName>
</protein>
<proteinExistence type="predicted"/>
<sequence>MRLVEHPYFALEFKAAAARCDAKGARPTNQDPQANTAAEPLTRAELADLVTFLRGGAGTALKLKWKQERLYRVRALIMLLYFGVGRSDDSRIMYICDIAKPVHLSVLGPCTAMALTMVLKGGKVQKNGQVAYTSYIRAFDPMLCVVSALAEYFFHRFTADRVPYPDPCNAEDWYGRPLFPSEKNVSKETTYQQQYGDISKVFEMVSIVVSKVCHAFRPAAAVHLDQAGVPETDTAGMGRWAHGALFRHYLTNAPPLATLVLAGFDVEDPGQLKQAYWAERFNFIVPPDVLELLKLHLFPWLMPFRRQVEALVAARSIKQMVSVSNNLAAVEWLAEVAIQDSFELFSLNPGSSMVAYLAQAREWQLQREIYAALKAGNGLQINRPVHTFEVCSRVAVQLEQLNQMLGAPVREAATLHSLQLMAAEAAMGPSTLSACWRPGQLDGPGFNHMGAPLLQEQLTWAAGGTTSAGQVLLPQQLIMSNQPDSRQPAGGNGSSRASCPCIYIYIYIYVCVCVCAEKMEQLHRQQEQRRLRLSQVKDAYGVCCSVTSTSTKEADLQHVVSGTLPWNERHTKISEVVREYMDGDIVGGRRVPALCDLELKWEYKWRSGYPKELRAKQKWSDRIILIRAVLKTQEVRQCSLYDGIAFWQLRQDGMVAVAGQKLSSLDQLRNYISKSLGGPEGAAFMTYILVERPPDFVSPVKEPRRIDWKVDLVQGGSYSEAVGTQRLLPLESSSIGSNRGNIMPRLQGVGSSLDALNQVTLPGLGTKTLLTPVHGQTPLRLGGVTGFHGSSNAAVIGGETMHGSAPAFDAISNGLTTPPWGRASLLLSNSLARLRPGSGVDKSNYSQAGAGVVGDIGGGGLGLGLPISAVEGASGGISRAQSGPSTAVHGPVNMHSNYIVEPRACGTAEHVHPVATAGVRQPAAAAITPVGAMQLVAALALVRAMQPIAAMVPAGDMQPVTAAAPVVEAMQPVAATAPAGDMQPITAAAPVVEAMQLMEHGTTAPRHHCTAPATAPAGAAQQVTPVPSTPAMNVDSGIKPSKPPSAYQRFYAANCKRAAEWGATCSREYPKILALRWKLLTAEEQKPYLQAYEADMRSYEQAKQDAGLPGVRRKKQKA</sequence>
<dbReference type="GO" id="GO:0003677">
    <property type="term" value="F:DNA binding"/>
    <property type="evidence" value="ECO:0007669"/>
    <property type="project" value="UniProtKB-UniRule"/>
</dbReference>
<dbReference type="InterPro" id="IPR036910">
    <property type="entry name" value="HMG_box_dom_sf"/>
</dbReference>
<comment type="caution">
    <text evidence="4">The sequence shown here is derived from an EMBL/GenBank/DDBJ whole genome shotgun (WGS) entry which is preliminary data.</text>
</comment>
<evidence type="ECO:0000256" key="1">
    <source>
        <dbReference type="PROSITE-ProRule" id="PRU00267"/>
    </source>
</evidence>
<dbReference type="GO" id="GO:0005634">
    <property type="term" value="C:nucleus"/>
    <property type="evidence" value="ECO:0007669"/>
    <property type="project" value="UniProtKB-UniRule"/>
</dbReference>
<dbReference type="Gene3D" id="1.10.443.20">
    <property type="entry name" value="Centromere DNA-binding protein complex CBF3 subunit, domain 2"/>
    <property type="match status" value="1"/>
</dbReference>
<evidence type="ECO:0000256" key="2">
    <source>
        <dbReference type="SAM" id="MobiDB-lite"/>
    </source>
</evidence>
<dbReference type="AlphaFoldDB" id="A0A8J4D5L0"/>
<feature type="compositionally biased region" description="Low complexity" evidence="2">
    <location>
        <begin position="1010"/>
        <end position="1026"/>
    </location>
</feature>
<dbReference type="InterPro" id="IPR031872">
    <property type="entry name" value="NDC10_II"/>
</dbReference>
<evidence type="ECO:0000313" key="4">
    <source>
        <dbReference type="EMBL" id="GIL94155.1"/>
    </source>
</evidence>
<dbReference type="SMART" id="SM00398">
    <property type="entry name" value="HMG"/>
    <property type="match status" value="1"/>
</dbReference>
<feature type="domain" description="HMG box" evidence="3">
    <location>
        <begin position="1040"/>
        <end position="1107"/>
    </location>
</feature>
<name>A0A8J4D5L0_9CHLO</name>
<feature type="region of interest" description="Disordered" evidence="2">
    <location>
        <begin position="1099"/>
        <end position="1118"/>
    </location>
</feature>
<accession>A0A8J4D5L0</accession>
<dbReference type="InterPro" id="IPR038279">
    <property type="entry name" value="Ndc10_dom2_sf"/>
</dbReference>
<reference evidence="4" key="1">
    <citation type="journal article" date="2021" name="Proc. Natl. Acad. Sci. U.S.A.">
        <title>Three genomes in the algal genus Volvox reveal the fate of a haploid sex-determining region after a transition to homothallism.</title>
        <authorList>
            <person name="Yamamoto K."/>
            <person name="Hamaji T."/>
            <person name="Kawai-Toyooka H."/>
            <person name="Matsuzaki R."/>
            <person name="Takahashi F."/>
            <person name="Nishimura Y."/>
            <person name="Kawachi M."/>
            <person name="Noguchi H."/>
            <person name="Minakuchi Y."/>
            <person name="Umen J.G."/>
            <person name="Toyoda A."/>
            <person name="Nozaki H."/>
        </authorList>
    </citation>
    <scope>NUCLEOTIDE SEQUENCE</scope>
    <source>
        <strain evidence="4">NIES-3785</strain>
    </source>
</reference>
<dbReference type="Proteomes" id="UP000722791">
    <property type="component" value="Unassembled WGS sequence"/>
</dbReference>
<feature type="region of interest" description="Disordered" evidence="2">
    <location>
        <begin position="1010"/>
        <end position="1040"/>
    </location>
</feature>
<dbReference type="CDD" id="cd00084">
    <property type="entry name" value="HMG-box_SF"/>
    <property type="match status" value="1"/>
</dbReference>
<evidence type="ECO:0000313" key="5">
    <source>
        <dbReference type="Proteomes" id="UP000722791"/>
    </source>
</evidence>
<keyword evidence="1" id="KW-0238">DNA-binding</keyword>
<keyword evidence="1" id="KW-0539">Nucleus</keyword>
<dbReference type="InterPro" id="IPR011010">
    <property type="entry name" value="DNA_brk_join_enz"/>
</dbReference>
<evidence type="ECO:0000259" key="3">
    <source>
        <dbReference type="PROSITE" id="PS50118"/>
    </source>
</evidence>
<dbReference type="Gene3D" id="1.10.30.10">
    <property type="entry name" value="High mobility group box domain"/>
    <property type="match status" value="1"/>
</dbReference>
<feature type="DNA-binding region" description="HMG box" evidence="1">
    <location>
        <begin position="1040"/>
        <end position="1107"/>
    </location>
</feature>
<dbReference type="Pfam" id="PF16787">
    <property type="entry name" value="NDC10_II"/>
    <property type="match status" value="1"/>
</dbReference>
<dbReference type="SUPFAM" id="SSF47095">
    <property type="entry name" value="HMG-box"/>
    <property type="match status" value="1"/>
</dbReference>
<dbReference type="InterPro" id="IPR009071">
    <property type="entry name" value="HMG_box_dom"/>
</dbReference>
<dbReference type="EMBL" id="BNCQ01000001">
    <property type="protein sequence ID" value="GIL94155.1"/>
    <property type="molecule type" value="Genomic_DNA"/>
</dbReference>